<feature type="non-terminal residue" evidence="1">
    <location>
        <position position="144"/>
    </location>
</feature>
<dbReference type="AlphaFoldDB" id="A0A6P7HHG1"/>
<gene>
    <name evidence="1" type="primary">LOC114348804</name>
</gene>
<accession>A0A6P7HHG1</accession>
<name>A0A6P7HHG1_DIAVI</name>
<sequence>MEKEEPLSDMKNRFNNRLTELVSVKSQNSQIFTKTAYMEMIKKVKNSKSKQTNKTPSDYQRLRRFDVMTIREVEKLIVPVKEDNVIKYYVHTEEIFDTLRDLHITIGHGGRNRMEKEVHSKFKNITREMIVIYLNLCMTCQKKH</sequence>
<dbReference type="InParanoid" id="A0A6P7HHG1"/>
<evidence type="ECO:0000313" key="1">
    <source>
        <dbReference type="RefSeq" id="XP_028155085.1"/>
    </source>
</evidence>
<organism evidence="1">
    <name type="scientific">Diabrotica virgifera virgifera</name>
    <name type="common">western corn rootworm</name>
    <dbReference type="NCBI Taxonomy" id="50390"/>
    <lineage>
        <taxon>Eukaryota</taxon>
        <taxon>Metazoa</taxon>
        <taxon>Ecdysozoa</taxon>
        <taxon>Arthropoda</taxon>
        <taxon>Hexapoda</taxon>
        <taxon>Insecta</taxon>
        <taxon>Pterygota</taxon>
        <taxon>Neoptera</taxon>
        <taxon>Endopterygota</taxon>
        <taxon>Coleoptera</taxon>
        <taxon>Polyphaga</taxon>
        <taxon>Cucujiformia</taxon>
        <taxon>Chrysomeloidea</taxon>
        <taxon>Chrysomelidae</taxon>
        <taxon>Galerucinae</taxon>
        <taxon>Diabroticina</taxon>
        <taxon>Diabroticites</taxon>
        <taxon>Diabrotica</taxon>
    </lineage>
</organism>
<reference evidence="1" key="1">
    <citation type="submission" date="2025-08" db="UniProtKB">
        <authorList>
            <consortium name="RefSeq"/>
        </authorList>
    </citation>
    <scope>IDENTIFICATION</scope>
    <source>
        <tissue evidence="1">Whole insect</tissue>
    </source>
</reference>
<dbReference type="RefSeq" id="XP_028155085.1">
    <property type="nucleotide sequence ID" value="XM_028299284.1"/>
</dbReference>
<protein>
    <submittedName>
        <fullName evidence="1">KRAB-A domain-containing protein 2-like</fullName>
    </submittedName>
</protein>
<proteinExistence type="predicted"/>